<gene>
    <name evidence="2" type="ORF">ODALV1_LOCUS10325</name>
</gene>
<reference evidence="2 3" key="1">
    <citation type="submission" date="2024-08" db="EMBL/GenBank/DDBJ databases">
        <authorList>
            <person name="Cucini C."/>
            <person name="Frati F."/>
        </authorList>
    </citation>
    <scope>NUCLEOTIDE SEQUENCE [LARGE SCALE GENOMIC DNA]</scope>
</reference>
<feature type="compositionally biased region" description="Basic and acidic residues" evidence="1">
    <location>
        <begin position="222"/>
        <end position="234"/>
    </location>
</feature>
<keyword evidence="3" id="KW-1185">Reference proteome</keyword>
<accession>A0ABP1QE42</accession>
<feature type="compositionally biased region" description="Polar residues" evidence="1">
    <location>
        <begin position="269"/>
        <end position="279"/>
    </location>
</feature>
<evidence type="ECO:0000313" key="2">
    <source>
        <dbReference type="EMBL" id="CAL8099733.1"/>
    </source>
</evidence>
<feature type="compositionally biased region" description="Low complexity" evidence="1">
    <location>
        <begin position="82"/>
        <end position="107"/>
    </location>
</feature>
<dbReference type="InterPro" id="IPR019370">
    <property type="entry name" value="E2F-assoc_phosphoprotein"/>
</dbReference>
<feature type="compositionally biased region" description="Polar residues" evidence="1">
    <location>
        <begin position="153"/>
        <end position="165"/>
    </location>
</feature>
<dbReference type="EMBL" id="CAXLJM020000032">
    <property type="protein sequence ID" value="CAL8099733.1"/>
    <property type="molecule type" value="Genomic_DNA"/>
</dbReference>
<dbReference type="Pfam" id="PF10238">
    <property type="entry name" value="Eapp_C"/>
    <property type="match status" value="1"/>
</dbReference>
<feature type="compositionally biased region" description="Basic and acidic residues" evidence="1">
    <location>
        <begin position="173"/>
        <end position="182"/>
    </location>
</feature>
<protein>
    <recommendedName>
        <fullName evidence="4">E2F-associated phosphoprotein</fullName>
    </recommendedName>
</protein>
<proteinExistence type="predicted"/>
<comment type="caution">
    <text evidence="2">The sequence shown here is derived from an EMBL/GenBank/DDBJ whole genome shotgun (WGS) entry which is preliminary data.</text>
</comment>
<dbReference type="PANTHER" id="PTHR15967">
    <property type="entry name" value="E2F-ASSOCIATED PHOSPHOPROTEIN"/>
    <property type="match status" value="1"/>
</dbReference>
<organism evidence="2 3">
    <name type="scientific">Orchesella dallaii</name>
    <dbReference type="NCBI Taxonomy" id="48710"/>
    <lineage>
        <taxon>Eukaryota</taxon>
        <taxon>Metazoa</taxon>
        <taxon>Ecdysozoa</taxon>
        <taxon>Arthropoda</taxon>
        <taxon>Hexapoda</taxon>
        <taxon>Collembola</taxon>
        <taxon>Entomobryomorpha</taxon>
        <taxon>Entomobryoidea</taxon>
        <taxon>Orchesellidae</taxon>
        <taxon>Orchesellinae</taxon>
        <taxon>Orchesella</taxon>
    </lineage>
</organism>
<feature type="compositionally biased region" description="Basic and acidic residues" evidence="1">
    <location>
        <begin position="123"/>
        <end position="133"/>
    </location>
</feature>
<feature type="region of interest" description="Disordered" evidence="1">
    <location>
        <begin position="63"/>
        <end position="279"/>
    </location>
</feature>
<feature type="compositionally biased region" description="Low complexity" evidence="1">
    <location>
        <begin position="241"/>
        <end position="261"/>
    </location>
</feature>
<evidence type="ECO:0000256" key="1">
    <source>
        <dbReference type="SAM" id="MobiDB-lite"/>
    </source>
</evidence>
<sequence length="389" mass="43842">MDYLDFGSSDSEQEEGGMAYEMDSDEEERYENKRLLKMFELHTPPSKNQRNIQDFEAEMEAELDRRAFEVETQGGMEHQKSLSRSSSTNSLNKSPRASPVPGSSSSSGLINKKSCLKRRRSHSRESKTDETKSVKFALPSPSPVAVGEPSPSAMETSLSSDTTADVENLQIKGTEKKAKEMYDELYFDSDESDGEENSEKKQKKEDRRRFMTDEELFYDPSSDAKDQAWIDNQRRKSYGQNNNASSSTKNSNHNPSPSGSSKLVVGKANENSSNPNTEIQLPTTDAILNCPACFTTVCHDCQRHEVYVGQYRAMFVMNCLINTNETLTVPEKPPKKYRKRKKGTEIPGFTPCSSTDVFNPVMCKVCKTQVAMYDSDEIYHFFNVLASQP</sequence>
<feature type="compositionally biased region" description="Acidic residues" evidence="1">
    <location>
        <begin position="183"/>
        <end position="196"/>
    </location>
</feature>
<name>A0ABP1QE42_9HEXA</name>
<evidence type="ECO:0000313" key="3">
    <source>
        <dbReference type="Proteomes" id="UP001642540"/>
    </source>
</evidence>
<evidence type="ECO:0008006" key="4">
    <source>
        <dbReference type="Google" id="ProtNLM"/>
    </source>
</evidence>
<dbReference type="Proteomes" id="UP001642540">
    <property type="component" value="Unassembled WGS sequence"/>
</dbReference>
<dbReference type="PANTHER" id="PTHR15967:SF0">
    <property type="entry name" value="E2F-ASSOCIATED PHOSPHOPROTEIN"/>
    <property type="match status" value="1"/>
</dbReference>
<feature type="compositionally biased region" description="Basic and acidic residues" evidence="1">
    <location>
        <begin position="197"/>
        <end position="212"/>
    </location>
</feature>
<feature type="region of interest" description="Disordered" evidence="1">
    <location>
        <begin position="1"/>
        <end position="31"/>
    </location>
</feature>